<protein>
    <submittedName>
        <fullName evidence="3">PadR family transcriptional regulator</fullName>
    </submittedName>
</protein>
<dbReference type="Gene3D" id="1.10.10.10">
    <property type="entry name" value="Winged helix-like DNA-binding domain superfamily/Winged helix DNA-binding domain"/>
    <property type="match status" value="1"/>
</dbReference>
<dbReference type="EMBL" id="WODA01000017">
    <property type="protein sequence ID" value="MUN07271.1"/>
    <property type="molecule type" value="Genomic_DNA"/>
</dbReference>
<keyword evidence="4" id="KW-1185">Reference proteome</keyword>
<dbReference type="AlphaFoldDB" id="A0A7C9LDQ9"/>
<feature type="domain" description="Transcription regulator PadR N-terminal" evidence="1">
    <location>
        <begin position="13"/>
        <end position="85"/>
    </location>
</feature>
<proteinExistence type="predicted"/>
<dbReference type="PANTHER" id="PTHR43252:SF6">
    <property type="entry name" value="NEGATIVE TRANSCRIPTION REGULATOR PADR"/>
    <property type="match status" value="1"/>
</dbReference>
<feature type="domain" description="Transcription regulator PadR C-terminal" evidence="2">
    <location>
        <begin position="104"/>
        <end position="182"/>
    </location>
</feature>
<evidence type="ECO:0000259" key="1">
    <source>
        <dbReference type="Pfam" id="PF03551"/>
    </source>
</evidence>
<dbReference type="InterPro" id="IPR005149">
    <property type="entry name" value="Tscrpt_reg_PadR_N"/>
</dbReference>
<organism evidence="3 4">
    <name type="scientific">Agromyces luteolus</name>
    <dbReference type="NCBI Taxonomy" id="88373"/>
    <lineage>
        <taxon>Bacteria</taxon>
        <taxon>Bacillati</taxon>
        <taxon>Actinomycetota</taxon>
        <taxon>Actinomycetes</taxon>
        <taxon>Micrococcales</taxon>
        <taxon>Microbacteriaceae</taxon>
        <taxon>Agromyces</taxon>
    </lineage>
</organism>
<dbReference type="InterPro" id="IPR036390">
    <property type="entry name" value="WH_DNA-bd_sf"/>
</dbReference>
<dbReference type="Pfam" id="PF10400">
    <property type="entry name" value="Vir_act_alpha_C"/>
    <property type="match status" value="1"/>
</dbReference>
<evidence type="ECO:0000313" key="3">
    <source>
        <dbReference type="EMBL" id="MUN07271.1"/>
    </source>
</evidence>
<dbReference type="Pfam" id="PF03551">
    <property type="entry name" value="PadR"/>
    <property type="match status" value="1"/>
</dbReference>
<sequence length="186" mass="20775">MSRREHRVGNVILGLLMLLGPQTLYSLNTQFQRGPSLFYRASFGSLQSALRGLVASGYVTVREATESGRNKKIHTITDDGVAAFHDWIRSPLAGGDLEVAALSRLFLLGLVDDADERRDILDHIVAEVARELARLEEFAVALDEQADAVPEEYRDVFRYQRATLDYGLMAHRAGLAWFRELAADGR</sequence>
<dbReference type="PANTHER" id="PTHR43252">
    <property type="entry name" value="TRANSCRIPTIONAL REGULATOR YQJI"/>
    <property type="match status" value="1"/>
</dbReference>
<dbReference type="InterPro" id="IPR036388">
    <property type="entry name" value="WH-like_DNA-bd_sf"/>
</dbReference>
<comment type="caution">
    <text evidence="3">The sequence shown here is derived from an EMBL/GenBank/DDBJ whole genome shotgun (WGS) entry which is preliminary data.</text>
</comment>
<dbReference type="SUPFAM" id="SSF46785">
    <property type="entry name" value="Winged helix' DNA-binding domain"/>
    <property type="match status" value="1"/>
</dbReference>
<dbReference type="OrthoDB" id="3186544at2"/>
<dbReference type="Proteomes" id="UP000480122">
    <property type="component" value="Unassembled WGS sequence"/>
</dbReference>
<accession>A0A7C9LDQ9</accession>
<evidence type="ECO:0000313" key="4">
    <source>
        <dbReference type="Proteomes" id="UP000480122"/>
    </source>
</evidence>
<evidence type="ECO:0000259" key="2">
    <source>
        <dbReference type="Pfam" id="PF10400"/>
    </source>
</evidence>
<reference evidence="3 4" key="1">
    <citation type="submission" date="2019-11" db="EMBL/GenBank/DDBJ databases">
        <title>Agromyces kandeliae sp. nov., isolated from mangrove soil.</title>
        <authorList>
            <person name="Wang R."/>
        </authorList>
    </citation>
    <scope>NUCLEOTIDE SEQUENCE [LARGE SCALE GENOMIC DNA]</scope>
    <source>
        <strain evidence="3 4">JCM 11431</strain>
    </source>
</reference>
<name>A0A7C9LDQ9_9MICO</name>
<gene>
    <name evidence="3" type="ORF">GLX25_09090</name>
</gene>
<dbReference type="InterPro" id="IPR018309">
    <property type="entry name" value="Tscrpt_reg_PadR_C"/>
</dbReference>